<dbReference type="Pfam" id="PF11924">
    <property type="entry name" value="IAT_beta"/>
    <property type="match status" value="1"/>
</dbReference>
<dbReference type="EMBL" id="VCDP01000010">
    <property type="protein sequence ID" value="MDX7998285.1"/>
    <property type="molecule type" value="Genomic_DNA"/>
</dbReference>
<keyword evidence="6" id="KW-1185">Reference proteome</keyword>
<gene>
    <name evidence="5" type="ORF">FE394_03510</name>
</gene>
<dbReference type="InterPro" id="IPR018392">
    <property type="entry name" value="LysM"/>
</dbReference>
<keyword evidence="3" id="KW-0812">Transmembrane</keyword>
<feature type="region of interest" description="Disordered" evidence="2">
    <location>
        <begin position="1618"/>
        <end position="1659"/>
    </location>
</feature>
<sequence length="1929" mass="208269">MLKKQDKRWTKKPYPLLKRVAWVNIVAQIVFPVAGTVTPALARANTPPVSQAAPLPHVQTQPYRLAAGESVKTVAKRHGLTETELKKLNQLRTFSKPFSALGAGDEIDVPQSQSHKLLADSLRQAAAAETPVRDTESTLANAASRAAGMLKSGHLVDSAKNQLRGMAVSEANQTLQNWLQRYGTVKLQANVDDRGRLDGSQFDMLLPLYDTEKQMAFTQFGLRHIDSRTTANFGLGQRHFLADGMVGYNAFLDHDITRDHTRLGVGAEYARDFMKFGANGYFRASGWKDGKKLTDYEERPANGFDLRAEGYVPSYPQLGGKLIYEQYFGNEVGLLSEERRQKNPAAFTLGMNYTPIPLVTLGLDRRQSASGGGETRFNVGLNYEIGTPWSRQVDPDALAFKRSLQGGRYDLVERNNQIVLEYRKKNLIRLMMEARISGRGGAVIPLNVSVSAKHGLKDIVWDTAGLVAGGGKLVSTSAPQQAASLAAEPGRGGTHYLLTLPPYHEKGHNTYTLSGIAYDTQGNASDRVDAQILVVSSAVNPAGSGFEPTHKAMVADGKTQTVIRLKLTDNNGKPVTGAADSITLTDDKSKLTGDGKDPALGTAVKEVPPGSGIYEVTATAGTKHGKWKITPTVDGHALSPTVIDFGDSLANMIDTDKTEFKPATGTLNQAGDETDIILNLKDKDGNPITGAADKITLTDDKSDLYGQNPNPTLTAIKEDPLGSGIYKAKVIAGKKKGTWKITPTVDGKALKPTTVTFGQSLTDIVDTQGLAFTPATNVLVANNEDSTVMTLHLKDKSGNPISNAKDSITFEDNGDQLTGDGKNPPTIDNVWEEPENSGIYKVKVKAGDKTGQWQVTTKIDGKPLDTPTEITFGPSRADLFDPDKSEFIPEKGELPHEGDTTVIRLNLKDINGHPITGVENSINLIPDNHELYGEGDMPTYGQAKEVPPNSGIYAVPVTAGAKKGKWTLTPKVFGKRLKRPAIINFGQTLADVLDINGSTVAPTDGSNALPADGVTTKTLRIELKDKEGKALIGAKDSIKVSASGELKGDGKDPQIGEVKEVADGVYEVIVTAGLKTGNWKLTTTVDGTEMNKETVLEFDDNKAPSVNIAYLEGELGVNSTLRALYQFNAKDGNATDRSFYVWGDKGSTAKQVMALADAAGAKEPIELVQKNGEGRVAAGVADKDKVTYVIGSGDIGKVLEVSILAANDANLRAKAPETIDVNDPQNRGHIIGGNGHGGVSDPNAKPLVDELALTGELKLPVTLTASYKFVPNGGDSRDKSRYVWKIQGKEVDAKDWKDVTQPAQGEKKGQTTFTLEQKDAKEIAGNVIVVSILPANVAGQDNQAGIKSVTTEPGTTGNNTTGGGKDSHGKNIGTIVDPDAKPSITALILEGKLESGRELTARYTFDANNGEPQDHSEYSWYRLKGTPGNEGQPDENTAVEIKDVGGIVSKNGEIPPYTVQLSDVKHFVELRVQAKHNGKDVGAPLKVNTSRQNSSEHGNQNNSEGGDKIGMIINPALGPQITNLKLELKEKAGEKYLTGTYLFDADQGHIDDESRYLWGDFAVGEEITTGRDVVVQDRRVEKGQDLEDQPHKVPDFKLEQKHYGRVIALSVQGKNGKGIDGDTLNADTKKSASQVNANPDGSMKGSADRFDEDWDNKGKDEVTIDNKPVVKLKAKETLLDGATQGNIQWTIKTFYQGNPIGGVPVTIKLTAKNRQRSTEKATVNIEVVNNKGFIEVGNGIYTGHTDENGELVMNVTDPNGKGVMTKLSATLNDAKLGNTLPVKDEEVIFTVITSPDVQGANYWGHMHDTIPEGGMTFNRPTIQAETRGEPKNGGGSDPLVNNEDWAYFSARNTYKYCSNRGLNLSSLSNIQNVLLKNNKNNLIYKKYGWPTEYNYYLSDLNSDEDRATIDLSDGSISWGPNQRLFVSCR</sequence>
<feature type="domain" description="LysM" evidence="4">
    <location>
        <begin position="61"/>
        <end position="109"/>
    </location>
</feature>
<organism evidence="5 6">
    <name type="scientific">Xenorhabdus littoralis</name>
    <dbReference type="NCBI Taxonomy" id="2582835"/>
    <lineage>
        <taxon>Bacteria</taxon>
        <taxon>Pseudomonadati</taxon>
        <taxon>Pseudomonadota</taxon>
        <taxon>Gammaproteobacteria</taxon>
        <taxon>Enterobacterales</taxon>
        <taxon>Morganellaceae</taxon>
        <taxon>Xenorhabdus</taxon>
    </lineage>
</organism>
<reference evidence="6" key="1">
    <citation type="journal article" date="2024" name="Toxins">
        <title>Genome Sequence Analysis of Native Xenorhabdus Strains Isolated from Entomopathogenic Nematodes in Argentina.</title>
        <authorList>
            <person name="Palma L."/>
            <person name="Frizzo L."/>
            <person name="Kaiser S."/>
            <person name="Berry C."/>
            <person name="Caballero P."/>
            <person name="Bode H.B."/>
            <person name="Del Valle E.E."/>
        </authorList>
    </citation>
    <scope>NUCLEOTIDE SEQUENCE [LARGE SCALE GENOMIC DNA]</scope>
    <source>
        <strain evidence="6">Reich</strain>
    </source>
</reference>
<dbReference type="PRINTS" id="PR01369">
    <property type="entry name" value="INTIMIN"/>
</dbReference>
<evidence type="ECO:0000313" key="6">
    <source>
        <dbReference type="Proteomes" id="UP001271640"/>
    </source>
</evidence>
<dbReference type="Proteomes" id="UP001271640">
    <property type="component" value="Unassembled WGS sequence"/>
</dbReference>
<dbReference type="Gene3D" id="2.40.160.160">
    <property type="entry name" value="Inverse autotransporter, beta-domain"/>
    <property type="match status" value="1"/>
</dbReference>
<protein>
    <recommendedName>
        <fullName evidence="4">LysM domain-containing protein</fullName>
    </recommendedName>
</protein>
<evidence type="ECO:0000259" key="4">
    <source>
        <dbReference type="PROSITE" id="PS51782"/>
    </source>
</evidence>
<dbReference type="Gene3D" id="2.60.40.10">
    <property type="entry name" value="Immunoglobulins"/>
    <property type="match status" value="5"/>
</dbReference>
<feature type="compositionally biased region" description="Polar residues" evidence="2">
    <location>
        <begin position="1487"/>
        <end position="1504"/>
    </location>
</feature>
<dbReference type="Pfam" id="PF05689">
    <property type="entry name" value="InvE_AD"/>
    <property type="match status" value="1"/>
</dbReference>
<proteinExistence type="inferred from homology"/>
<dbReference type="InterPro" id="IPR003535">
    <property type="entry name" value="Intimin/invasin_bac"/>
</dbReference>
<accession>A0ABU4SI81</accession>
<feature type="region of interest" description="Disordered" evidence="2">
    <location>
        <begin position="1479"/>
        <end position="1508"/>
    </location>
</feature>
<keyword evidence="3" id="KW-0472">Membrane</keyword>
<evidence type="ECO:0000313" key="5">
    <source>
        <dbReference type="EMBL" id="MDX7998285.1"/>
    </source>
</evidence>
<feature type="transmembrane region" description="Helical" evidence="3">
    <location>
        <begin position="21"/>
        <end position="42"/>
    </location>
</feature>
<evidence type="ECO:0000256" key="2">
    <source>
        <dbReference type="SAM" id="MobiDB-lite"/>
    </source>
</evidence>
<name>A0ABU4SI81_9GAMM</name>
<dbReference type="InterPro" id="IPR051715">
    <property type="entry name" value="Intimin-Invasin_domain"/>
</dbReference>
<dbReference type="PROSITE" id="PS51782">
    <property type="entry name" value="LYSM"/>
    <property type="match status" value="1"/>
</dbReference>
<dbReference type="InterPro" id="IPR008541">
    <property type="entry name" value="InvE_AD"/>
</dbReference>
<comment type="caution">
    <text evidence="5">The sequence shown here is derived from an EMBL/GenBank/DDBJ whole genome shotgun (WGS) entry which is preliminary data.</text>
</comment>
<dbReference type="SUPFAM" id="SSF49373">
    <property type="entry name" value="Invasin/intimin cell-adhesion fragments"/>
    <property type="match status" value="5"/>
</dbReference>
<dbReference type="InterPro" id="IPR015217">
    <property type="entry name" value="Invasin_dom_3"/>
</dbReference>
<dbReference type="InterPro" id="IPR008542">
    <property type="entry name" value="BIg21"/>
</dbReference>
<dbReference type="Pfam" id="PF09134">
    <property type="entry name" value="Invasin_D3"/>
    <property type="match status" value="4"/>
</dbReference>
<dbReference type="InterPro" id="IPR024519">
    <property type="entry name" value="IAT_beta"/>
</dbReference>
<feature type="compositionally biased region" description="Low complexity" evidence="2">
    <location>
        <begin position="1350"/>
        <end position="1359"/>
    </location>
</feature>
<dbReference type="PANTHER" id="PTHR39576">
    <property type="entry name" value="ATTACHING AND EFFACING PROTEIN HOMOLOG-RELATED-RELATED"/>
    <property type="match status" value="1"/>
</dbReference>
<comment type="similarity">
    <text evidence="1">Belongs to the intimin/invasin family.</text>
</comment>
<feature type="region of interest" description="Disordered" evidence="2">
    <location>
        <begin position="1347"/>
        <end position="1377"/>
    </location>
</feature>
<dbReference type="InterPro" id="IPR038177">
    <property type="entry name" value="IAT_beta_sf"/>
</dbReference>
<keyword evidence="3" id="KW-1133">Transmembrane helix</keyword>
<dbReference type="Pfam" id="PF05688">
    <property type="entry name" value="BIg21"/>
    <property type="match status" value="1"/>
</dbReference>
<dbReference type="RefSeq" id="WP_319925026.1">
    <property type="nucleotide sequence ID" value="NZ_VCDP01000010.1"/>
</dbReference>
<dbReference type="InterPro" id="IPR008964">
    <property type="entry name" value="Invasin/intimin_cell_adhesion"/>
</dbReference>
<dbReference type="InterPro" id="IPR013783">
    <property type="entry name" value="Ig-like_fold"/>
</dbReference>
<evidence type="ECO:0000256" key="1">
    <source>
        <dbReference type="ARBA" id="ARBA00010116"/>
    </source>
</evidence>
<dbReference type="PANTHER" id="PTHR39576:SF2">
    <property type="entry name" value="ATTACHING AND EFFACING PROTEIN HOMOLOG-RELATED"/>
    <property type="match status" value="1"/>
</dbReference>
<evidence type="ECO:0000256" key="3">
    <source>
        <dbReference type="SAM" id="Phobius"/>
    </source>
</evidence>